<name>A0AA40G7M6_9HYME</name>
<evidence type="ECO:0000313" key="2">
    <source>
        <dbReference type="EMBL" id="KAK1131914.1"/>
    </source>
</evidence>
<evidence type="ECO:0000313" key="3">
    <source>
        <dbReference type="Proteomes" id="UP001177670"/>
    </source>
</evidence>
<organism evidence="2 3">
    <name type="scientific">Melipona bicolor</name>
    <dbReference type="NCBI Taxonomy" id="60889"/>
    <lineage>
        <taxon>Eukaryota</taxon>
        <taxon>Metazoa</taxon>
        <taxon>Ecdysozoa</taxon>
        <taxon>Arthropoda</taxon>
        <taxon>Hexapoda</taxon>
        <taxon>Insecta</taxon>
        <taxon>Pterygota</taxon>
        <taxon>Neoptera</taxon>
        <taxon>Endopterygota</taxon>
        <taxon>Hymenoptera</taxon>
        <taxon>Apocrita</taxon>
        <taxon>Aculeata</taxon>
        <taxon>Apoidea</taxon>
        <taxon>Anthophila</taxon>
        <taxon>Apidae</taxon>
        <taxon>Melipona</taxon>
    </lineage>
</organism>
<dbReference type="Proteomes" id="UP001177670">
    <property type="component" value="Unassembled WGS sequence"/>
</dbReference>
<evidence type="ECO:0000256" key="1">
    <source>
        <dbReference type="SAM" id="MobiDB-lite"/>
    </source>
</evidence>
<feature type="region of interest" description="Disordered" evidence="1">
    <location>
        <begin position="75"/>
        <end position="110"/>
    </location>
</feature>
<keyword evidence="3" id="KW-1185">Reference proteome</keyword>
<accession>A0AA40G7M6</accession>
<protein>
    <submittedName>
        <fullName evidence="2">Uncharacterized protein</fullName>
    </submittedName>
</protein>
<gene>
    <name evidence="2" type="ORF">K0M31_016061</name>
</gene>
<reference evidence="2" key="1">
    <citation type="submission" date="2021-10" db="EMBL/GenBank/DDBJ databases">
        <title>Melipona bicolor Genome sequencing and assembly.</title>
        <authorList>
            <person name="Araujo N.S."/>
            <person name="Arias M.C."/>
        </authorList>
    </citation>
    <scope>NUCLEOTIDE SEQUENCE</scope>
    <source>
        <strain evidence="2">USP_2M_L1-L4_2017</strain>
        <tissue evidence="2">Whole body</tissue>
    </source>
</reference>
<proteinExistence type="predicted"/>
<sequence length="110" mass="12685">MPGARPHQTTMPVECGPQWTLLQVRLNGAQRESMHCYAVWTGQRPTDCKNCNPPIRKSNGNKKSSDFCEEVIAKKRRKKKKLRNIRTGKTEEMRKRTSTRRRLKSTAASD</sequence>
<feature type="compositionally biased region" description="Basic residues" evidence="1">
    <location>
        <begin position="75"/>
        <end position="86"/>
    </location>
</feature>
<comment type="caution">
    <text evidence="2">The sequence shown here is derived from an EMBL/GenBank/DDBJ whole genome shotgun (WGS) entry which is preliminary data.</text>
</comment>
<dbReference type="EMBL" id="JAHYIQ010000005">
    <property type="protein sequence ID" value="KAK1131914.1"/>
    <property type="molecule type" value="Genomic_DNA"/>
</dbReference>
<dbReference type="AlphaFoldDB" id="A0AA40G7M6"/>